<keyword evidence="2" id="KW-1185">Reference proteome</keyword>
<protein>
    <submittedName>
        <fullName evidence="1">YdeI/OmpD-associated family protein</fullName>
    </submittedName>
</protein>
<accession>A0ABP9B2F2</accession>
<dbReference type="Proteomes" id="UP001500928">
    <property type="component" value="Unassembled WGS sequence"/>
</dbReference>
<dbReference type="Pfam" id="PF13376">
    <property type="entry name" value="OmdA"/>
    <property type="match status" value="1"/>
</dbReference>
<dbReference type="RefSeq" id="WP_345414827.1">
    <property type="nucleotide sequence ID" value="NZ_BAABHO010000017.1"/>
</dbReference>
<proteinExistence type="predicted"/>
<dbReference type="EMBL" id="BAABHO010000017">
    <property type="protein sequence ID" value="GAA4789552.1"/>
    <property type="molecule type" value="Genomic_DNA"/>
</dbReference>
<gene>
    <name evidence="1" type="ORF">GCM10023200_25360</name>
</gene>
<organism evidence="1 2">
    <name type="scientific">Actinomycetospora chlora</name>
    <dbReference type="NCBI Taxonomy" id="663608"/>
    <lineage>
        <taxon>Bacteria</taxon>
        <taxon>Bacillati</taxon>
        <taxon>Actinomycetota</taxon>
        <taxon>Actinomycetes</taxon>
        <taxon>Pseudonocardiales</taxon>
        <taxon>Pseudonocardiaceae</taxon>
        <taxon>Actinomycetospora</taxon>
    </lineage>
</organism>
<comment type="caution">
    <text evidence="1">The sequence shown here is derived from an EMBL/GenBank/DDBJ whole genome shotgun (WGS) entry which is preliminary data.</text>
</comment>
<name>A0ABP9B2F2_9PSEU</name>
<evidence type="ECO:0000313" key="2">
    <source>
        <dbReference type="Proteomes" id="UP001500928"/>
    </source>
</evidence>
<reference evidence="2" key="1">
    <citation type="journal article" date="2019" name="Int. J. Syst. Evol. Microbiol.">
        <title>The Global Catalogue of Microorganisms (GCM) 10K type strain sequencing project: providing services to taxonomists for standard genome sequencing and annotation.</title>
        <authorList>
            <consortium name="The Broad Institute Genomics Platform"/>
            <consortium name="The Broad Institute Genome Sequencing Center for Infectious Disease"/>
            <person name="Wu L."/>
            <person name="Ma J."/>
        </authorList>
    </citation>
    <scope>NUCLEOTIDE SEQUENCE [LARGE SCALE GENOMIC DNA]</scope>
    <source>
        <strain evidence="2">JCM 17979</strain>
    </source>
</reference>
<sequence length="195" mass="21410">MEDDRDEVHVASAEQWRAWLLDHHASSPGIWLVTWKKGSGPYVAYDDVVDQALCFGWVDSRPGSLDADRSRRLLTPRRPGSSWSRVNKERVERLTAAGRMAPAGLAAVAAAQADGSWTALDAVETLAEPDDLAAALDAEPAARGQWDGFPRSTRRAILEWISTAKTAPTRERRIAQTVAEAAVGRRANQWRQPGT</sequence>
<evidence type="ECO:0000313" key="1">
    <source>
        <dbReference type="EMBL" id="GAA4789552.1"/>
    </source>
</evidence>